<dbReference type="AlphaFoldDB" id="A0A1M6A846"/>
<dbReference type="EMBL" id="FQZM01000003">
    <property type="protein sequence ID" value="SHI32704.1"/>
    <property type="molecule type" value="Genomic_DNA"/>
</dbReference>
<evidence type="ECO:0000256" key="1">
    <source>
        <dbReference type="ARBA" id="ARBA00004651"/>
    </source>
</evidence>
<keyword evidence="9 17" id="KW-0067">ATP-binding</keyword>
<feature type="binding site" evidence="17">
    <location>
        <position position="72"/>
    </location>
    <ligand>
        <name>ATP</name>
        <dbReference type="ChEBI" id="CHEBI:30616"/>
    </ligand>
</feature>
<evidence type="ECO:0000256" key="19">
    <source>
        <dbReference type="SAM" id="Phobius"/>
    </source>
</evidence>
<dbReference type="PANTHER" id="PTHR34299">
    <property type="entry name" value="DIACYLGLYCEROL KINASE"/>
    <property type="match status" value="1"/>
</dbReference>
<feature type="transmembrane region" description="Helical" evidence="19">
    <location>
        <begin position="92"/>
        <end position="116"/>
    </location>
</feature>
<evidence type="ECO:0000256" key="5">
    <source>
        <dbReference type="ARBA" id="ARBA00022679"/>
    </source>
</evidence>
<comment type="similarity">
    <text evidence="2">Belongs to the bacterial diacylglycerol kinase family.</text>
</comment>
<keyword evidence="4" id="KW-0444">Lipid biosynthesis</keyword>
<feature type="transmembrane region" description="Helical" evidence="19">
    <location>
        <begin position="29"/>
        <end position="46"/>
    </location>
</feature>
<evidence type="ECO:0000256" key="17">
    <source>
        <dbReference type="PIRSR" id="PIRSR600829-3"/>
    </source>
</evidence>
<evidence type="ECO:0000256" key="4">
    <source>
        <dbReference type="ARBA" id="ARBA00022516"/>
    </source>
</evidence>
<evidence type="ECO:0000256" key="11">
    <source>
        <dbReference type="ARBA" id="ARBA00023098"/>
    </source>
</evidence>
<organism evidence="20 21">
    <name type="scientific">Desulfofundulus thermosubterraneus DSM 16057</name>
    <dbReference type="NCBI Taxonomy" id="1121432"/>
    <lineage>
        <taxon>Bacteria</taxon>
        <taxon>Bacillati</taxon>
        <taxon>Bacillota</taxon>
        <taxon>Clostridia</taxon>
        <taxon>Eubacteriales</taxon>
        <taxon>Peptococcaceae</taxon>
        <taxon>Desulfofundulus</taxon>
    </lineage>
</organism>
<evidence type="ECO:0000313" key="21">
    <source>
        <dbReference type="Proteomes" id="UP000184529"/>
    </source>
</evidence>
<evidence type="ECO:0000256" key="16">
    <source>
        <dbReference type="PIRSR" id="PIRSR600829-2"/>
    </source>
</evidence>
<evidence type="ECO:0000256" key="13">
    <source>
        <dbReference type="ARBA" id="ARBA00023209"/>
    </source>
</evidence>
<protein>
    <submittedName>
        <fullName evidence="20">Diacylglycerol kinase (ATP)</fullName>
    </submittedName>
</protein>
<evidence type="ECO:0000256" key="8">
    <source>
        <dbReference type="ARBA" id="ARBA00022777"/>
    </source>
</evidence>
<keyword evidence="5" id="KW-0808">Transferase</keyword>
<reference evidence="21" key="1">
    <citation type="submission" date="2016-11" db="EMBL/GenBank/DDBJ databases">
        <authorList>
            <person name="Varghese N."/>
            <person name="Submissions S."/>
        </authorList>
    </citation>
    <scope>NUCLEOTIDE SEQUENCE [LARGE SCALE GENOMIC DNA]</scope>
    <source>
        <strain evidence="21">DSM 16057</strain>
    </source>
</reference>
<name>A0A1M6A846_9FIRM</name>
<dbReference type="InterPro" id="IPR036945">
    <property type="entry name" value="DAGK_sf"/>
</dbReference>
<dbReference type="GO" id="GO:0005886">
    <property type="term" value="C:plasma membrane"/>
    <property type="evidence" value="ECO:0007669"/>
    <property type="project" value="UniProtKB-SubCell"/>
</dbReference>
<evidence type="ECO:0000256" key="9">
    <source>
        <dbReference type="ARBA" id="ARBA00022840"/>
    </source>
</evidence>
<evidence type="ECO:0000256" key="15">
    <source>
        <dbReference type="PIRSR" id="PIRSR600829-1"/>
    </source>
</evidence>
<accession>A0A1M6A846</accession>
<feature type="active site" description="Proton acceptor" evidence="15">
    <location>
        <position position="65"/>
    </location>
</feature>
<keyword evidence="18" id="KW-0460">Magnesium</keyword>
<dbReference type="GO" id="GO:0016301">
    <property type="term" value="F:kinase activity"/>
    <property type="evidence" value="ECO:0007669"/>
    <property type="project" value="UniProtKB-KW"/>
</dbReference>
<keyword evidence="21" id="KW-1185">Reference proteome</keyword>
<keyword evidence="18" id="KW-0479">Metal-binding</keyword>
<dbReference type="GO" id="GO:0046872">
    <property type="term" value="F:metal ion binding"/>
    <property type="evidence" value="ECO:0007669"/>
    <property type="project" value="UniProtKB-KW"/>
</dbReference>
<gene>
    <name evidence="20" type="ORF">SAMN02745219_00051</name>
</gene>
<feature type="binding site" evidence="17">
    <location>
        <position position="12"/>
    </location>
    <ligand>
        <name>ATP</name>
        <dbReference type="ChEBI" id="CHEBI:30616"/>
    </ligand>
</feature>
<evidence type="ECO:0000256" key="7">
    <source>
        <dbReference type="ARBA" id="ARBA00022741"/>
    </source>
</evidence>
<evidence type="ECO:0000256" key="2">
    <source>
        <dbReference type="ARBA" id="ARBA00005967"/>
    </source>
</evidence>
<keyword evidence="13" id="KW-0594">Phospholipid biosynthesis</keyword>
<keyword evidence="3" id="KW-1003">Cell membrane</keyword>
<keyword evidence="12 19" id="KW-0472">Membrane</keyword>
<keyword evidence="14" id="KW-1208">Phospholipid metabolism</keyword>
<dbReference type="GO" id="GO:0005524">
    <property type="term" value="F:ATP binding"/>
    <property type="evidence" value="ECO:0007669"/>
    <property type="project" value="UniProtKB-KW"/>
</dbReference>
<proteinExistence type="inferred from homology"/>
<dbReference type="RefSeq" id="WP_072866769.1">
    <property type="nucleotide sequence ID" value="NZ_FQZM01000003.1"/>
</dbReference>
<evidence type="ECO:0000256" key="3">
    <source>
        <dbReference type="ARBA" id="ARBA00022475"/>
    </source>
</evidence>
<evidence type="ECO:0000256" key="18">
    <source>
        <dbReference type="PIRSR" id="PIRSR600829-4"/>
    </source>
</evidence>
<comment type="subcellular location">
    <subcellularLocation>
        <location evidence="1">Cell membrane</location>
        <topology evidence="1">Multi-pass membrane protein</topology>
    </subcellularLocation>
</comment>
<sequence>MAGGSFRKSLGYALAGLAYTLRTQPNMRFHFGAALVVVAVALLLGVGVRDLLIILFAIALVVIAEMFNTAVETVVDLYTAKYHPLARVAKDVAAGAVLLAALNSVVVGLLVFYPYLHAFVRFWARSWRGGN</sequence>
<dbReference type="PANTHER" id="PTHR34299:SF1">
    <property type="entry name" value="DIACYLGLYCEROL KINASE"/>
    <property type="match status" value="1"/>
</dbReference>
<evidence type="ECO:0000313" key="20">
    <source>
        <dbReference type="EMBL" id="SHI32704.1"/>
    </source>
</evidence>
<dbReference type="Proteomes" id="UP000184529">
    <property type="component" value="Unassembled WGS sequence"/>
</dbReference>
<feature type="binding site" evidence="18">
    <location>
        <position position="72"/>
    </location>
    <ligand>
        <name>a divalent metal cation</name>
        <dbReference type="ChEBI" id="CHEBI:60240"/>
    </ligand>
</feature>
<keyword evidence="7 17" id="KW-0547">Nucleotide-binding</keyword>
<evidence type="ECO:0000256" key="12">
    <source>
        <dbReference type="ARBA" id="ARBA00023136"/>
    </source>
</evidence>
<feature type="binding site" evidence="17">
    <location>
        <begin position="90"/>
        <end position="91"/>
    </location>
    <ligand>
        <name>ATP</name>
        <dbReference type="ChEBI" id="CHEBI:30616"/>
    </ligand>
</feature>
<dbReference type="InterPro" id="IPR000829">
    <property type="entry name" value="DAGK"/>
</dbReference>
<dbReference type="STRING" id="1121432.SAMN02745219_00051"/>
<dbReference type="GO" id="GO:0008654">
    <property type="term" value="P:phospholipid biosynthetic process"/>
    <property type="evidence" value="ECO:0007669"/>
    <property type="project" value="UniProtKB-KW"/>
</dbReference>
<feature type="transmembrane region" description="Helical" evidence="19">
    <location>
        <begin position="52"/>
        <end position="71"/>
    </location>
</feature>
<keyword evidence="11" id="KW-0443">Lipid metabolism</keyword>
<keyword evidence="8 20" id="KW-0418">Kinase</keyword>
<dbReference type="Pfam" id="PF01219">
    <property type="entry name" value="DAGK_prokar"/>
    <property type="match status" value="1"/>
</dbReference>
<keyword evidence="10 19" id="KW-1133">Transmembrane helix</keyword>
<evidence type="ECO:0000256" key="6">
    <source>
        <dbReference type="ARBA" id="ARBA00022692"/>
    </source>
</evidence>
<comment type="cofactor">
    <cofactor evidence="18">
        <name>Mg(2+)</name>
        <dbReference type="ChEBI" id="CHEBI:18420"/>
    </cofactor>
    <text evidence="18">Mn(2+), Zn(2+), Cd(2+) and Co(2+) support activity to lesser extents.</text>
</comment>
<evidence type="ECO:0000256" key="14">
    <source>
        <dbReference type="ARBA" id="ARBA00023264"/>
    </source>
</evidence>
<keyword evidence="6 19" id="KW-0812">Transmembrane</keyword>
<dbReference type="Gene3D" id="1.10.287.3610">
    <property type="match status" value="1"/>
</dbReference>
<evidence type="ECO:0000256" key="10">
    <source>
        <dbReference type="ARBA" id="ARBA00022989"/>
    </source>
</evidence>
<dbReference type="InterPro" id="IPR033717">
    <property type="entry name" value="UDPK"/>
</dbReference>
<feature type="binding site" evidence="16">
    <location>
        <position position="65"/>
    </location>
    <ligand>
        <name>substrate</name>
    </ligand>
</feature>
<dbReference type="CDD" id="cd14265">
    <property type="entry name" value="UDPK_IM_like"/>
    <property type="match status" value="1"/>
</dbReference>